<dbReference type="InterPro" id="IPR000595">
    <property type="entry name" value="cNMP-bd_dom"/>
</dbReference>
<gene>
    <name evidence="2" type="ORF">F6B93_18110</name>
</gene>
<dbReference type="CDD" id="cd00038">
    <property type="entry name" value="CAP_ED"/>
    <property type="match status" value="1"/>
</dbReference>
<dbReference type="Gene3D" id="2.60.120.10">
    <property type="entry name" value="Jelly Rolls"/>
    <property type="match status" value="1"/>
</dbReference>
<evidence type="ECO:0000259" key="1">
    <source>
        <dbReference type="PROSITE" id="PS50042"/>
    </source>
</evidence>
<dbReference type="SUPFAM" id="SSF51206">
    <property type="entry name" value="cAMP-binding domain-like"/>
    <property type="match status" value="1"/>
</dbReference>
<name>A0A975JZS3_9MYCO</name>
<dbReference type="InterPro" id="IPR018490">
    <property type="entry name" value="cNMP-bd_dom_sf"/>
</dbReference>
<dbReference type="SMART" id="SM00100">
    <property type="entry name" value="cNMP"/>
    <property type="match status" value="1"/>
</dbReference>
<dbReference type="RefSeq" id="WP_211696307.1">
    <property type="nucleotide sequence ID" value="NZ_CP046600.1"/>
</dbReference>
<protein>
    <submittedName>
        <fullName evidence="2">Cyclic nucleotide-binding domain-containing protein</fullName>
    </submittedName>
</protein>
<feature type="domain" description="Cyclic nucleotide-binding" evidence="1">
    <location>
        <begin position="250"/>
        <end position="348"/>
    </location>
</feature>
<dbReference type="AlphaFoldDB" id="A0A975JZS3"/>
<reference evidence="2" key="1">
    <citation type="submission" date="2019-12" db="EMBL/GenBank/DDBJ databases">
        <title>Mycobacterium spongiae sp. nov.</title>
        <authorList>
            <person name="Stinear T."/>
        </authorList>
    </citation>
    <scope>NUCLEOTIDE SEQUENCE</scope>
    <source>
        <strain evidence="2">FSD4b-SM</strain>
    </source>
</reference>
<dbReference type="InterPro" id="IPR054597">
    <property type="entry name" value="FeeM_cat"/>
</dbReference>
<organism evidence="2 3">
    <name type="scientific">Mycobacterium spongiae</name>
    <dbReference type="NCBI Taxonomy" id="886343"/>
    <lineage>
        <taxon>Bacteria</taxon>
        <taxon>Bacillati</taxon>
        <taxon>Actinomycetota</taxon>
        <taxon>Actinomycetes</taxon>
        <taxon>Mycobacteriales</taxon>
        <taxon>Mycobacteriaceae</taxon>
        <taxon>Mycobacterium</taxon>
    </lineage>
</organism>
<sequence length="393" mass="43784">MSTTDEQLDAFLAALPEVRKAETEEEREAIFAFRYQVYGEELGRKLGTEKGVKRTHDDEDDKPYSTLLYTADEKGITGTSRMRVWEPGEVPAKDFAKFSMERLPGIERLRTGEGERLMVRPDQRSGLVIAALSLAVLDLGRPDWYIDLLFGYCTPGLVPYYLNMGWRRYAGRMIPTPDGIHAPLVLVISDVEHFRSVGSFLAAPIERENFEPLDTAPFTELFEERNLPVQFDKELVRAAIDRGVAADVGFLAGISTEAIETLAEKGFVIQLPSGELLTEAGLGERELFVIIDGEFESFSEECVLRRMGPGEVVGEVAFFSSDGRRTASVRSVRDGRVLVLRRRVVDELRDSAPAVAAEILFHLARTLADRTGRAHVASSTAQEMHNPNPVGEF</sequence>
<dbReference type="KEGG" id="mspg:F6B93_18110"/>
<proteinExistence type="predicted"/>
<dbReference type="EMBL" id="CP046600">
    <property type="protein sequence ID" value="QUR68731.1"/>
    <property type="molecule type" value="Genomic_DNA"/>
</dbReference>
<dbReference type="SUPFAM" id="SSF55729">
    <property type="entry name" value="Acyl-CoA N-acyltransferases (Nat)"/>
    <property type="match status" value="1"/>
</dbReference>
<evidence type="ECO:0000313" key="3">
    <source>
        <dbReference type="Proteomes" id="UP000682202"/>
    </source>
</evidence>
<evidence type="ECO:0000313" key="2">
    <source>
        <dbReference type="EMBL" id="QUR68731.1"/>
    </source>
</evidence>
<keyword evidence="3" id="KW-1185">Reference proteome</keyword>
<dbReference type="Pfam" id="PF21926">
    <property type="entry name" value="FeeM"/>
    <property type="match status" value="1"/>
</dbReference>
<dbReference type="InterPro" id="IPR016181">
    <property type="entry name" value="Acyl_CoA_acyltransferase"/>
</dbReference>
<dbReference type="PROSITE" id="PS50042">
    <property type="entry name" value="CNMP_BINDING_3"/>
    <property type="match status" value="1"/>
</dbReference>
<dbReference type="InterPro" id="IPR014710">
    <property type="entry name" value="RmlC-like_jellyroll"/>
</dbReference>
<dbReference type="Proteomes" id="UP000682202">
    <property type="component" value="Chromosome"/>
</dbReference>
<dbReference type="Pfam" id="PF00027">
    <property type="entry name" value="cNMP_binding"/>
    <property type="match status" value="1"/>
</dbReference>
<accession>A0A975JZS3</accession>
<dbReference type="Gene3D" id="3.40.630.30">
    <property type="match status" value="1"/>
</dbReference>